<organism evidence="1 2">
    <name type="scientific">Geobacillus subterraneus</name>
    <dbReference type="NCBI Taxonomy" id="129338"/>
    <lineage>
        <taxon>Bacteria</taxon>
        <taxon>Bacillati</taxon>
        <taxon>Bacillota</taxon>
        <taxon>Bacilli</taxon>
        <taxon>Bacillales</taxon>
        <taxon>Anoxybacillaceae</taxon>
        <taxon>Geobacillus</taxon>
    </lineage>
</organism>
<reference evidence="2" key="1">
    <citation type="journal article" date="2020" name="Microbiol. Resour. Announc.">
        <title>Complete Genome Sequence of Geobacillus sp. Strain E55-1, Isolated from Mine Geyser in Japan.</title>
        <authorList>
            <person name="Miyazaki K."/>
            <person name="Hase E."/>
            <person name="Tokito N."/>
        </authorList>
    </citation>
    <scope>NUCLEOTIDE SEQUENCE [LARGE SCALE GENOMIC DNA]</scope>
    <source>
        <strain evidence="2">E55-1</strain>
    </source>
</reference>
<keyword evidence="2" id="KW-1185">Reference proteome</keyword>
<dbReference type="RefSeq" id="WP_153017178.1">
    <property type="nucleotide sequence ID" value="NZ_AP022557.1"/>
</dbReference>
<dbReference type="AlphaFoldDB" id="A0A679FR64"/>
<proteinExistence type="predicted"/>
<dbReference type="Proteomes" id="UP000501421">
    <property type="component" value="Chromosome"/>
</dbReference>
<evidence type="ECO:0000313" key="1">
    <source>
        <dbReference type="EMBL" id="BBW96747.1"/>
    </source>
</evidence>
<name>A0A679FR64_9BACL</name>
<sequence length="137" mass="14966">MAKTAVSEIELSSDSMNVTASSLSSSSAYRIVTNTGTMWVLGIPVTEYVIEGKYYYNSDGVTSVIYTKAYVSHNYNPAVVTDKVWESGYVSNKKYYGDAMFYYKIGLGSIGLGQLGNVYIGVVGNKNGVESGYFYTK</sequence>
<evidence type="ECO:0000313" key="2">
    <source>
        <dbReference type="Proteomes" id="UP000501421"/>
    </source>
</evidence>
<accession>A0A679FR64</accession>
<protein>
    <submittedName>
        <fullName evidence="1">Uncharacterized protein</fullName>
    </submittedName>
</protein>
<dbReference type="EMBL" id="AP022557">
    <property type="protein sequence ID" value="BBW96747.1"/>
    <property type="molecule type" value="Genomic_DNA"/>
</dbReference>
<gene>
    <name evidence="1" type="ORF">GsuE55_15800</name>
</gene>